<dbReference type="RefSeq" id="WP_180572013.1">
    <property type="nucleotide sequence ID" value="NZ_JACCKB010000253.1"/>
</dbReference>
<comment type="caution">
    <text evidence="1">The sequence shown here is derived from an EMBL/GenBank/DDBJ whole genome shotgun (WGS) entry which is preliminary data.</text>
</comment>
<dbReference type="Proteomes" id="UP000569732">
    <property type="component" value="Unassembled WGS sequence"/>
</dbReference>
<sequence>MLTERIDQWIEQWKLEGYQEAYNQGYLESYQKGYRDGHANALHLVLQGRFGELPAWVSEKINNADSITLKHWLINFCRADRLEAIFT</sequence>
<reference evidence="1 2" key="1">
    <citation type="submission" date="2020-07" db="EMBL/GenBank/DDBJ databases">
        <title>Endozoicomonas sp. nov., isolated from sediment.</title>
        <authorList>
            <person name="Gu T."/>
        </authorList>
    </citation>
    <scope>NUCLEOTIDE SEQUENCE [LARGE SCALE GENOMIC DNA]</scope>
    <source>
        <strain evidence="1 2">SM1973</strain>
    </source>
</reference>
<keyword evidence="2" id="KW-1185">Reference proteome</keyword>
<dbReference type="AlphaFoldDB" id="A0A853IJ91"/>
<gene>
    <name evidence="1" type="ORF">H0A36_29090</name>
</gene>
<evidence type="ECO:0000313" key="1">
    <source>
        <dbReference type="EMBL" id="NYZ70074.1"/>
    </source>
</evidence>
<evidence type="ECO:0000313" key="2">
    <source>
        <dbReference type="Proteomes" id="UP000569732"/>
    </source>
</evidence>
<proteinExistence type="predicted"/>
<accession>A0A853IJ91</accession>
<name>A0A853IJ91_9GAMM</name>
<dbReference type="EMBL" id="JACCKB010000253">
    <property type="protein sequence ID" value="NYZ70074.1"/>
    <property type="molecule type" value="Genomic_DNA"/>
</dbReference>
<protein>
    <submittedName>
        <fullName evidence="1">Uncharacterized protein</fullName>
    </submittedName>
</protein>
<organism evidence="1 2">
    <name type="scientific">Spartinivicinus marinus</name>
    <dbReference type="NCBI Taxonomy" id="2994442"/>
    <lineage>
        <taxon>Bacteria</taxon>
        <taxon>Pseudomonadati</taxon>
        <taxon>Pseudomonadota</taxon>
        <taxon>Gammaproteobacteria</taxon>
        <taxon>Oceanospirillales</taxon>
        <taxon>Zooshikellaceae</taxon>
        <taxon>Spartinivicinus</taxon>
    </lineage>
</organism>